<feature type="binding site" evidence="2">
    <location>
        <position position="577"/>
    </location>
    <ligand>
        <name>Mg(2+)</name>
        <dbReference type="ChEBI" id="CHEBI:18420"/>
        <label>1</label>
    </ligand>
</feature>
<gene>
    <name evidence="3" type="ORF">OL599_19490</name>
</gene>
<protein>
    <submittedName>
        <fullName evidence="3">ADP-ribosylglycohydrolase family protein</fullName>
    </submittedName>
</protein>
<dbReference type="InterPro" id="IPR036705">
    <property type="entry name" value="Ribosyl_crysJ1_sf"/>
</dbReference>
<feature type="binding site" evidence="1">
    <location>
        <position position="243"/>
    </location>
    <ligand>
        <name>Mg(2+)</name>
        <dbReference type="ChEBI" id="CHEBI:18420"/>
        <label>1</label>
        <note>catalytic</note>
    </ligand>
</feature>
<evidence type="ECO:0000256" key="1">
    <source>
        <dbReference type="PIRSR" id="PIRSR600760-2"/>
    </source>
</evidence>
<dbReference type="SUPFAM" id="SSF101478">
    <property type="entry name" value="ADP-ribosylglycohydrolase"/>
    <property type="match status" value="1"/>
</dbReference>
<comment type="cofactor">
    <cofactor evidence="2">
        <name>Mg(2+)</name>
        <dbReference type="ChEBI" id="CHEBI:18420"/>
    </cofactor>
    <text evidence="2">Binds 2 magnesium ions per subunit.</text>
</comment>
<evidence type="ECO:0000256" key="2">
    <source>
        <dbReference type="PIRSR" id="PIRSR605502-1"/>
    </source>
</evidence>
<organism evidence="3 4">
    <name type="scientific">Limobrevibacterium gyesilva</name>
    <dbReference type="NCBI Taxonomy" id="2991712"/>
    <lineage>
        <taxon>Bacteria</taxon>
        <taxon>Pseudomonadati</taxon>
        <taxon>Pseudomonadota</taxon>
        <taxon>Alphaproteobacteria</taxon>
        <taxon>Acetobacterales</taxon>
        <taxon>Acetobacteraceae</taxon>
        <taxon>Limobrevibacterium</taxon>
    </lineage>
</organism>
<feature type="binding site" evidence="2">
    <location>
        <position position="578"/>
    </location>
    <ligand>
        <name>Mg(2+)</name>
        <dbReference type="ChEBI" id="CHEBI:18420"/>
        <label>1</label>
    </ligand>
</feature>
<feature type="binding site" evidence="2">
    <location>
        <position position="575"/>
    </location>
    <ligand>
        <name>Mg(2+)</name>
        <dbReference type="ChEBI" id="CHEBI:18420"/>
        <label>1</label>
    </ligand>
</feature>
<dbReference type="Proteomes" id="UP001165679">
    <property type="component" value="Unassembled WGS sequence"/>
</dbReference>
<dbReference type="EMBL" id="JAPDNT010000023">
    <property type="protein sequence ID" value="MCW3476754.1"/>
    <property type="molecule type" value="Genomic_DNA"/>
</dbReference>
<feature type="binding site" evidence="2">
    <location>
        <position position="376"/>
    </location>
    <ligand>
        <name>Mg(2+)</name>
        <dbReference type="ChEBI" id="CHEBI:18420"/>
        <label>1</label>
    </ligand>
</feature>
<proteinExistence type="predicted"/>
<reference evidence="3" key="2">
    <citation type="submission" date="2022-10" db="EMBL/GenBank/DDBJ databases">
        <authorList>
            <person name="Trinh H.N."/>
        </authorList>
    </citation>
    <scope>NUCLEOTIDE SEQUENCE</scope>
    <source>
        <strain evidence="3">RN2-1</strain>
    </source>
</reference>
<dbReference type="Gene3D" id="1.10.4080.10">
    <property type="entry name" value="ADP-ribosylation/Crystallin J1"/>
    <property type="match status" value="1"/>
</dbReference>
<evidence type="ECO:0000313" key="4">
    <source>
        <dbReference type="Proteomes" id="UP001165679"/>
    </source>
</evidence>
<dbReference type="InterPro" id="IPR005502">
    <property type="entry name" value="Ribosyl_crysJ1"/>
</dbReference>
<dbReference type="SUPFAM" id="SSF56655">
    <property type="entry name" value="Carbohydrate phosphatase"/>
    <property type="match status" value="1"/>
</dbReference>
<dbReference type="PANTHER" id="PTHR16222">
    <property type="entry name" value="ADP-RIBOSYLGLYCOHYDROLASE"/>
    <property type="match status" value="1"/>
</dbReference>
<feature type="binding site" evidence="2">
    <location>
        <position position="374"/>
    </location>
    <ligand>
        <name>Mg(2+)</name>
        <dbReference type="ChEBI" id="CHEBI:18420"/>
        <label>1</label>
    </ligand>
</feature>
<feature type="binding site" evidence="1">
    <location>
        <position position="114"/>
    </location>
    <ligand>
        <name>Mg(2+)</name>
        <dbReference type="ChEBI" id="CHEBI:18420"/>
        <label>1</label>
        <note>catalytic</note>
    </ligand>
</feature>
<feature type="binding site" evidence="1">
    <location>
        <position position="97"/>
    </location>
    <ligand>
        <name>Mg(2+)</name>
        <dbReference type="ChEBI" id="CHEBI:18420"/>
        <label>1</label>
        <note>catalytic</note>
    </ligand>
</feature>
<feature type="binding site" evidence="2">
    <location>
        <position position="375"/>
    </location>
    <ligand>
        <name>Mg(2+)</name>
        <dbReference type="ChEBI" id="CHEBI:18420"/>
        <label>1</label>
    </ligand>
</feature>
<name>A0AA41YNG4_9PROT</name>
<evidence type="ECO:0000313" key="3">
    <source>
        <dbReference type="EMBL" id="MCW3476754.1"/>
    </source>
</evidence>
<comment type="caution">
    <text evidence="3">The sequence shown here is derived from an EMBL/GenBank/DDBJ whole genome shotgun (WGS) entry which is preliminary data.</text>
</comment>
<dbReference type="Gene3D" id="3.30.540.10">
    <property type="entry name" value="Fructose-1,6-Bisphosphatase, subunit A, domain 1"/>
    <property type="match status" value="1"/>
</dbReference>
<feature type="binding site" evidence="1">
    <location>
        <position position="117"/>
    </location>
    <ligand>
        <name>Mg(2+)</name>
        <dbReference type="ChEBI" id="CHEBI:18420"/>
        <label>1</label>
        <note>catalytic</note>
    </ligand>
</feature>
<dbReference type="Pfam" id="PF00459">
    <property type="entry name" value="Inositol_P"/>
    <property type="match status" value="1"/>
</dbReference>
<dbReference type="InterPro" id="IPR000760">
    <property type="entry name" value="Inositol_monophosphatase-like"/>
</dbReference>
<dbReference type="PANTHER" id="PTHR16222:SF35">
    <property type="entry name" value="ADP-RIBOSYLGLYCOHYDROLASE"/>
    <property type="match status" value="1"/>
</dbReference>
<dbReference type="InterPro" id="IPR050792">
    <property type="entry name" value="ADP-ribosylglycohydrolase"/>
</dbReference>
<keyword evidence="4" id="KW-1185">Reference proteome</keyword>
<dbReference type="GO" id="GO:0046872">
    <property type="term" value="F:metal ion binding"/>
    <property type="evidence" value="ECO:0007669"/>
    <property type="project" value="UniProtKB-KW"/>
</dbReference>
<accession>A0AA41YNG4</accession>
<dbReference type="Gene3D" id="3.40.190.80">
    <property type="match status" value="1"/>
</dbReference>
<sequence>MQVGFGTRRSAGGASRRPTGGLDRIFAGRLVLKGWNPQGLVDQVADLVRSAGDALVTEFARPDGPRGYGETADVDTRIENMLRPALLALRPARYAGEETGSGGDPASDECWLVDPNDGTRAFLEGHRGSAISVALLRGGVPVLGVVYAPMPPDRGPDLIAWAEGLAGVQRNKVLVERQPGDAGLAVGGIVFLNYRSARRPVSCGRLVAPARFVALPSIAYRLARVAAGDGVAAVSLNGPVGHDYAAGHALLIGAGGVLVDEAGKAVCYGVDGRSGVAACFGGAPRAVEALVGRDWGTTGMERMLAPRVALGWPRPAARIALDRAVGCLFGQVIGDSLGSLVEFRDARSIAGEYPGGVCDLADGGTWGTIAGQATDDSELALASARVLAASDDFADEAVAAVYGGWVASHPFDIGGTTRRALAAAARAGADKATAARAAADPDSQSNGSLMRIAPAGIWAGSAAEAAEIAAADSRLSHPNPVCVAACAAFATAVFTGVSGGSRAAMLDAAGREVVGRVGADLIEQALRDAAAGVFPVEYQRQQGWVVTAFQNAFAHLARGDDPELALIETVGRGGDTDTNGAIAGALLGAACGRDAFPARWRLSVLACRPHPALGARQSRPPEYWPDDLPALAEALLVRRLRHAGPTAEGNAG</sequence>
<dbReference type="RefSeq" id="WP_264715585.1">
    <property type="nucleotide sequence ID" value="NZ_JAPDNT010000023.1"/>
</dbReference>
<reference evidence="3" key="1">
    <citation type="submission" date="2022-09" db="EMBL/GenBank/DDBJ databases">
        <title>Rhodovastum sp. nov. RN2-1 isolated from soil in Seongnam, South Korea.</title>
        <authorList>
            <person name="Le N.T."/>
        </authorList>
    </citation>
    <scope>NUCLEOTIDE SEQUENCE</scope>
    <source>
        <strain evidence="3">RN2-1</strain>
    </source>
</reference>
<dbReference type="AlphaFoldDB" id="A0AA41YNG4"/>
<dbReference type="Pfam" id="PF03747">
    <property type="entry name" value="ADP_ribosyl_GH"/>
    <property type="match status" value="1"/>
</dbReference>
<keyword evidence="1" id="KW-0460">Magnesium</keyword>
<keyword evidence="1" id="KW-0479">Metal-binding</keyword>